<dbReference type="SUPFAM" id="SSF52788">
    <property type="entry name" value="Phosphotyrosine protein phosphatases I"/>
    <property type="match status" value="1"/>
</dbReference>
<dbReference type="PANTHER" id="PTHR11717:SF7">
    <property type="entry name" value="LOW MOLECULAR WEIGHT PHOSPHOTYROSINE PROTEIN PHOSPHATASE"/>
    <property type="match status" value="1"/>
</dbReference>
<dbReference type="PRINTS" id="PR00720">
    <property type="entry name" value="MAMMALPTPASE"/>
</dbReference>
<evidence type="ECO:0000313" key="8">
    <source>
        <dbReference type="EMBL" id="NGO65404.1"/>
    </source>
</evidence>
<dbReference type="GO" id="GO:0003993">
    <property type="term" value="F:acid phosphatase activity"/>
    <property type="evidence" value="ECO:0007669"/>
    <property type="project" value="InterPro"/>
</dbReference>
<evidence type="ECO:0000256" key="6">
    <source>
        <dbReference type="PIRSR" id="PIRSR617867-1"/>
    </source>
</evidence>
<evidence type="ECO:0000256" key="3">
    <source>
        <dbReference type="ARBA" id="ARBA00022490"/>
    </source>
</evidence>
<feature type="domain" description="Phosphotyrosine protein phosphatase I" evidence="7">
    <location>
        <begin position="4"/>
        <end position="152"/>
    </location>
</feature>
<gene>
    <name evidence="8" type="ORF">G6N76_17170</name>
</gene>
<dbReference type="PRINTS" id="PR00719">
    <property type="entry name" value="LMWPTPASE"/>
</dbReference>
<dbReference type="Proteomes" id="UP000477849">
    <property type="component" value="Unassembled WGS sequence"/>
</dbReference>
<dbReference type="CDD" id="cd16343">
    <property type="entry name" value="LMWPTP"/>
    <property type="match status" value="1"/>
</dbReference>
<dbReference type="AlphaFoldDB" id="A0A6M1RUL6"/>
<dbReference type="FunFam" id="3.40.50.2300:FF:000105">
    <property type="entry name" value="Low molecular weight phosphotyrosine protein"/>
    <property type="match status" value="1"/>
</dbReference>
<feature type="active site" description="Nucleophile" evidence="6">
    <location>
        <position position="10"/>
    </location>
</feature>
<keyword evidence="5" id="KW-0904">Protein phosphatase</keyword>
<evidence type="ECO:0000256" key="2">
    <source>
        <dbReference type="ARBA" id="ARBA00011063"/>
    </source>
</evidence>
<dbReference type="RefSeq" id="WP_163902069.1">
    <property type="nucleotide sequence ID" value="NZ_CP048427.1"/>
</dbReference>
<dbReference type="InterPro" id="IPR023485">
    <property type="entry name" value="Ptyr_pPase"/>
</dbReference>
<accession>A0A6M1RUL6</accession>
<comment type="subcellular location">
    <subcellularLocation>
        <location evidence="1">Cytoplasm</location>
    </subcellularLocation>
</comment>
<comment type="caution">
    <text evidence="8">The sequence shown here is derived from an EMBL/GenBank/DDBJ whole genome shotgun (WGS) entry which is preliminary data.</text>
</comment>
<name>A0A6M1RUL6_9HYPH</name>
<sequence length="159" mass="17314">MTAFPILFVCLGNICRSPLAEGVFRHLTEQGDRASSYLADSAGTGGWHIGNPPDHRSVKVALSHGIDLSGLRARQIVSTDFERFSLILAMDKNNLADLRKMAPPASRSNITLFGNYAFGDETEIPDPYYGATSDFEQVYSMLLTGCRSILAKLEAARAS</sequence>
<dbReference type="EMBL" id="JAAKZH010000005">
    <property type="protein sequence ID" value="NGO65404.1"/>
    <property type="molecule type" value="Genomic_DNA"/>
</dbReference>
<dbReference type="Pfam" id="PF01451">
    <property type="entry name" value="LMWPc"/>
    <property type="match status" value="1"/>
</dbReference>
<keyword evidence="4" id="KW-0378">Hydrolase</keyword>
<dbReference type="SMART" id="SM00226">
    <property type="entry name" value="LMWPc"/>
    <property type="match status" value="1"/>
</dbReference>
<keyword evidence="3" id="KW-0963">Cytoplasm</keyword>
<dbReference type="Gene3D" id="3.40.50.2300">
    <property type="match status" value="1"/>
</dbReference>
<evidence type="ECO:0000259" key="7">
    <source>
        <dbReference type="SMART" id="SM00226"/>
    </source>
</evidence>
<dbReference type="PANTHER" id="PTHR11717">
    <property type="entry name" value="LOW MOLECULAR WEIGHT PROTEIN TYROSINE PHOSPHATASE"/>
    <property type="match status" value="1"/>
</dbReference>
<dbReference type="InterPro" id="IPR017867">
    <property type="entry name" value="Tyr_phospatase_low_mol_wt"/>
</dbReference>
<keyword evidence="9" id="KW-1185">Reference proteome</keyword>
<evidence type="ECO:0000256" key="1">
    <source>
        <dbReference type="ARBA" id="ARBA00004496"/>
    </source>
</evidence>
<proteinExistence type="inferred from homology"/>
<feature type="active site" description="Proton donor" evidence="6">
    <location>
        <position position="126"/>
    </location>
</feature>
<dbReference type="InterPro" id="IPR050438">
    <property type="entry name" value="LMW_PTPase"/>
</dbReference>
<dbReference type="GO" id="GO:0004726">
    <property type="term" value="F:non-membrane spanning protein tyrosine phosphatase activity"/>
    <property type="evidence" value="ECO:0007669"/>
    <property type="project" value="InterPro"/>
</dbReference>
<organism evidence="8 9">
    <name type="scientific">Rhizobium daejeonense</name>
    <dbReference type="NCBI Taxonomy" id="240521"/>
    <lineage>
        <taxon>Bacteria</taxon>
        <taxon>Pseudomonadati</taxon>
        <taxon>Pseudomonadota</taxon>
        <taxon>Alphaproteobacteria</taxon>
        <taxon>Hyphomicrobiales</taxon>
        <taxon>Rhizobiaceae</taxon>
        <taxon>Rhizobium/Agrobacterium group</taxon>
        <taxon>Rhizobium</taxon>
    </lineage>
</organism>
<reference evidence="8 9" key="1">
    <citation type="submission" date="2020-02" db="EMBL/GenBank/DDBJ databases">
        <title>Genome sequence of the type strain CCBAU10050 of Rhizobium daejeonense.</title>
        <authorList>
            <person name="Gao J."/>
            <person name="Sun J."/>
        </authorList>
    </citation>
    <scope>NUCLEOTIDE SEQUENCE [LARGE SCALE GENOMIC DNA]</scope>
    <source>
        <strain evidence="8 9">CCBAU10050</strain>
    </source>
</reference>
<dbReference type="InterPro" id="IPR036196">
    <property type="entry name" value="Ptyr_pPase_sf"/>
</dbReference>
<feature type="active site" evidence="6">
    <location>
        <position position="16"/>
    </location>
</feature>
<evidence type="ECO:0000313" key="9">
    <source>
        <dbReference type="Proteomes" id="UP000477849"/>
    </source>
</evidence>
<protein>
    <submittedName>
        <fullName evidence="8">Low molecular weight phosphotyrosine protein phosphatase</fullName>
    </submittedName>
</protein>
<comment type="similarity">
    <text evidence="2">Belongs to the low molecular weight phosphotyrosine protein phosphatase family.</text>
</comment>
<dbReference type="GO" id="GO:0005737">
    <property type="term" value="C:cytoplasm"/>
    <property type="evidence" value="ECO:0007669"/>
    <property type="project" value="UniProtKB-SubCell"/>
</dbReference>
<dbReference type="InterPro" id="IPR002115">
    <property type="entry name" value="Tyr_Pase_low_mol_wt_mml"/>
</dbReference>
<evidence type="ECO:0000256" key="4">
    <source>
        <dbReference type="ARBA" id="ARBA00022801"/>
    </source>
</evidence>
<evidence type="ECO:0000256" key="5">
    <source>
        <dbReference type="ARBA" id="ARBA00022912"/>
    </source>
</evidence>